<reference evidence="2 3" key="1">
    <citation type="submission" date="2020-04" db="EMBL/GenBank/DDBJ databases">
        <title>Perkinsus olseni comparative genomics.</title>
        <authorList>
            <person name="Bogema D.R."/>
        </authorList>
    </citation>
    <scope>NUCLEOTIDE SEQUENCE [LARGE SCALE GENOMIC DNA]</scope>
    <source>
        <strain evidence="2 3">ATCC PRA-207</strain>
    </source>
</reference>
<accession>A0A7J6SME9</accession>
<gene>
    <name evidence="2" type="ORF">FOZ63_011003</name>
</gene>
<sequence length="203" mass="21492">GTLTSLSIEYSWSPSGGEEDVNEAEAMSSFRLSLAGWSVGVAPMDCKSQSSASSPLGRESSFYSSQHDGSAVTKDSSPTSSPHSSPASVGVQPASAAAAGLEEVFFDRRGVHRLVEEHCRLLQYTEEKSAAARGWTRVVWCDHDAVSIKAGPGPPQSTLGDIEISLDLDVVCKMMNLKLPTLPPSAEGSGFWEDHPAVRPATV</sequence>
<dbReference type="Proteomes" id="UP000553632">
    <property type="component" value="Unassembled WGS sequence"/>
</dbReference>
<feature type="compositionally biased region" description="Low complexity" evidence="1">
    <location>
        <begin position="76"/>
        <end position="88"/>
    </location>
</feature>
<evidence type="ECO:0000313" key="2">
    <source>
        <dbReference type="EMBL" id="KAF4734021.1"/>
    </source>
</evidence>
<evidence type="ECO:0000256" key="1">
    <source>
        <dbReference type="SAM" id="MobiDB-lite"/>
    </source>
</evidence>
<feature type="compositionally biased region" description="Polar residues" evidence="1">
    <location>
        <begin position="1"/>
        <end position="14"/>
    </location>
</feature>
<keyword evidence="3" id="KW-1185">Reference proteome</keyword>
<name>A0A7J6SME9_PEROL</name>
<dbReference type="EMBL" id="JABANO010017128">
    <property type="protein sequence ID" value="KAF4734021.1"/>
    <property type="molecule type" value="Genomic_DNA"/>
</dbReference>
<feature type="non-terminal residue" evidence="2">
    <location>
        <position position="203"/>
    </location>
</feature>
<protein>
    <submittedName>
        <fullName evidence="2">Uncharacterized protein</fullName>
    </submittedName>
</protein>
<evidence type="ECO:0000313" key="3">
    <source>
        <dbReference type="Proteomes" id="UP000553632"/>
    </source>
</evidence>
<feature type="non-terminal residue" evidence="2">
    <location>
        <position position="1"/>
    </location>
</feature>
<feature type="region of interest" description="Disordered" evidence="1">
    <location>
        <begin position="46"/>
        <end position="93"/>
    </location>
</feature>
<dbReference type="AlphaFoldDB" id="A0A7J6SME9"/>
<proteinExistence type="predicted"/>
<organism evidence="2 3">
    <name type="scientific">Perkinsus olseni</name>
    <name type="common">Perkinsus atlanticus</name>
    <dbReference type="NCBI Taxonomy" id="32597"/>
    <lineage>
        <taxon>Eukaryota</taxon>
        <taxon>Sar</taxon>
        <taxon>Alveolata</taxon>
        <taxon>Perkinsozoa</taxon>
        <taxon>Perkinsea</taxon>
        <taxon>Perkinsida</taxon>
        <taxon>Perkinsidae</taxon>
        <taxon>Perkinsus</taxon>
    </lineage>
</organism>
<feature type="region of interest" description="Disordered" evidence="1">
    <location>
        <begin position="1"/>
        <end position="24"/>
    </location>
</feature>
<comment type="caution">
    <text evidence="2">The sequence shown here is derived from an EMBL/GenBank/DDBJ whole genome shotgun (WGS) entry which is preliminary data.</text>
</comment>